<dbReference type="PANTHER" id="PTHR45398:SF1">
    <property type="entry name" value="ENZYME, PUTATIVE (JCVI)-RELATED"/>
    <property type="match status" value="1"/>
</dbReference>
<dbReference type="Gene3D" id="3.40.50.12780">
    <property type="entry name" value="N-terminal domain of ligase-like"/>
    <property type="match status" value="1"/>
</dbReference>
<evidence type="ECO:0000259" key="1">
    <source>
        <dbReference type="Pfam" id="PF00501"/>
    </source>
</evidence>
<dbReference type="Gene3D" id="3.30.300.30">
    <property type="match status" value="1"/>
</dbReference>
<dbReference type="PANTHER" id="PTHR45398">
    <property type="match status" value="1"/>
</dbReference>
<gene>
    <name evidence="2" type="ORF">MNBD_GAMMA21-221</name>
</gene>
<dbReference type="AlphaFoldDB" id="A0A3B1A4H3"/>
<evidence type="ECO:0000313" key="2">
    <source>
        <dbReference type="EMBL" id="VAX00636.1"/>
    </source>
</evidence>
<dbReference type="GO" id="GO:0016874">
    <property type="term" value="F:ligase activity"/>
    <property type="evidence" value="ECO:0007669"/>
    <property type="project" value="UniProtKB-KW"/>
</dbReference>
<dbReference type="InterPro" id="IPR000873">
    <property type="entry name" value="AMP-dep_synth/lig_dom"/>
</dbReference>
<dbReference type="EMBL" id="UOFR01000078">
    <property type="protein sequence ID" value="VAX00636.1"/>
    <property type="molecule type" value="Genomic_DNA"/>
</dbReference>
<sequence length="463" mass="52516">MTGVDIEQFSFTRLLNGNLDWTVIFSADHALSWSQIRRHIFLLANKIEQSEFNCWILASDSPRFFLVGMLALIVAKKEILLPPNNLTGTLSETIQGAQAMLTDLDAGTNLPVFSLAEIEGEPEYIEISIESDAQFIQICTSGSSGEPKQIRKSLATLETELRCLETRWGALVKNKVAISTVSHQHIYGLLFRVLWPVMAGRAFVEENVEYPEQIPSLAKKYGELILISSPAYLKRMADVLDKDVMQNMVKVIYSSGGPLLQDTAIFYAEHFSLTPIEVLGSTETGGIAYRQQKAQEEVLWHKFDEVQIRRDSKNGVLSIKSPFCFSDDWYAMGDEVELMSAATFKLLGRLDRIVKLEEKRISLDRMETILSQNELIEQAKVTVLTGHRTILGGVCVLTEVGTQLLAQLSRREFSERLREYLADYFDRVTLPRKWRYVADFPYNSQGKLTQAELTRLFDEEPHD</sequence>
<reference evidence="2" key="1">
    <citation type="submission" date="2018-06" db="EMBL/GenBank/DDBJ databases">
        <authorList>
            <person name="Zhirakovskaya E."/>
        </authorList>
    </citation>
    <scope>NUCLEOTIDE SEQUENCE</scope>
</reference>
<feature type="domain" description="AMP-dependent synthetase/ligase" evidence="1">
    <location>
        <begin position="130"/>
        <end position="291"/>
    </location>
</feature>
<proteinExistence type="predicted"/>
<organism evidence="2">
    <name type="scientific">hydrothermal vent metagenome</name>
    <dbReference type="NCBI Taxonomy" id="652676"/>
    <lineage>
        <taxon>unclassified sequences</taxon>
        <taxon>metagenomes</taxon>
        <taxon>ecological metagenomes</taxon>
    </lineage>
</organism>
<keyword evidence="2" id="KW-0436">Ligase</keyword>
<dbReference type="Pfam" id="PF00501">
    <property type="entry name" value="AMP-binding"/>
    <property type="match status" value="1"/>
</dbReference>
<dbReference type="SUPFAM" id="SSF56801">
    <property type="entry name" value="Acetyl-CoA synthetase-like"/>
    <property type="match status" value="1"/>
</dbReference>
<dbReference type="InterPro" id="IPR042099">
    <property type="entry name" value="ANL_N_sf"/>
</dbReference>
<dbReference type="InterPro" id="IPR045851">
    <property type="entry name" value="AMP-bd_C_sf"/>
</dbReference>
<protein>
    <submittedName>
        <fullName evidence="2">FIGfam138462: Acyl-CoA synthetase, AMP-(Fatty) acid ligase</fullName>
    </submittedName>
</protein>
<accession>A0A3B1A4H3</accession>
<name>A0A3B1A4H3_9ZZZZ</name>